<feature type="region of interest" description="Disordered" evidence="2">
    <location>
        <begin position="710"/>
        <end position="797"/>
    </location>
</feature>
<sequence length="938" mass="102612">MATSPLEPSHPAVANLFDIYHDATATPRNPPALPCGGCNFADLTPGAYGLKCGCRRFWPRHVLGSPLPDQASWCMCNHHACYHDQGLSVAQPPLLAQAAGQENERPTTAREPLSPMLGVPVMAPPPFDLTSFADPSPLSFVHDLPDEYARVNASQAPGSLPDTLAWGDMINSPAPTNAFPLPPIPSQCLIPSQTASTAPSVQARYLRPFAGKGLQTLSSIGDPRARILAQLPTDAHTAAHALGASFVFVQPERPAATPRPATHTHTQSRPAAEPLAADSGAVRDLANTVSEHTYRLDRLETVSFHEECHDKMENLDVRMSELESRVDEADKLANDNASVATARAARVEDVATQSVVSSSLSLASRAQPHCHVMGHLHSLQAQVALLQSYLPSPNSAWVVEVVFLPFPLKRLWQDIHQFRSDAAADSDDWTQLPMTLSTATRRSQSPFCNNWAAPGLDAEWLLPRACGNTSVVDKRLRSRGLIQTVSVKGPDYRSVQAAIHAAFGGVFGEMRLVPRAHPSDARSARFLGLHQQWVPLRKVHKDSRLRFLSPAEMMTPGLWDVQFLSSVMMRSSEPRLFITHPDAYLQDAQAYVAGWTWQRVREMTRAYPDVTASTEVPEADARKRARPGGKALEEHWAWSEHLDEAPPARASLSMRRDRQHVSLSPLLARGHSVRSWRRSMSPIDTRGQSPLTARWRDSAVPPLIRTVSVPVGAPARPSPAASGRRVVSNGQGRRPSPTMRVASQARVTKKRRTRSPSHHQRYFTPRWTASLSPMPPSLADRHGPRGTTPFAYATPHSNAPLQDIRLLRGSSSARTGTMHAPPDADLYGCGSESDVDGDDEEEDADDDDDDDDGDDDGAVARRLVPDSQQWHLPEDEPWPGIEEQDGVVADGDNVDPRDDDDDDDDDDDGQSASSSQPSEYPSTNRPWSEDPAGFRIDG</sequence>
<feature type="compositionally biased region" description="Basic residues" evidence="2">
    <location>
        <begin position="747"/>
        <end position="761"/>
    </location>
</feature>
<dbReference type="Proteomes" id="UP000019374">
    <property type="component" value="Unassembled WGS sequence"/>
</dbReference>
<evidence type="ECO:0000256" key="1">
    <source>
        <dbReference type="SAM" id="Coils"/>
    </source>
</evidence>
<name>T5AC13_OPHSC</name>
<reference evidence="3 4" key="1">
    <citation type="journal article" date="2013" name="Chin. Sci. Bull.">
        <title>Genome survey uncovers the secrets of sex and lifestyle in caterpillar fungus.</title>
        <authorList>
            <person name="Hu X."/>
            <person name="Zhang Y."/>
            <person name="Xiao G."/>
            <person name="Zheng P."/>
            <person name="Xia Y."/>
            <person name="Zhang X."/>
            <person name="St Leger R.J."/>
            <person name="Liu X."/>
            <person name="Wang C."/>
        </authorList>
    </citation>
    <scope>NUCLEOTIDE SEQUENCE [LARGE SCALE GENOMIC DNA]</scope>
    <source>
        <strain evidence="4">Co18 / CGMCC 3.14243</strain>
        <tissue evidence="3">Fruit-body</tissue>
    </source>
</reference>
<evidence type="ECO:0000313" key="4">
    <source>
        <dbReference type="Proteomes" id="UP000019374"/>
    </source>
</evidence>
<feature type="compositionally biased region" description="Acidic residues" evidence="2">
    <location>
        <begin position="833"/>
        <end position="857"/>
    </location>
</feature>
<proteinExistence type="predicted"/>
<evidence type="ECO:0000256" key="2">
    <source>
        <dbReference type="SAM" id="MobiDB-lite"/>
    </source>
</evidence>
<feature type="region of interest" description="Disordered" evidence="2">
    <location>
        <begin position="813"/>
        <end position="938"/>
    </location>
</feature>
<protein>
    <submittedName>
        <fullName evidence="3">Uncharacterized protein</fullName>
    </submittedName>
</protein>
<dbReference type="HOGENOM" id="CLU_006963_0_0_1"/>
<feature type="coiled-coil region" evidence="1">
    <location>
        <begin position="305"/>
        <end position="332"/>
    </location>
</feature>
<feature type="compositionally biased region" description="Low complexity" evidence="2">
    <location>
        <begin position="254"/>
        <end position="265"/>
    </location>
</feature>
<keyword evidence="1" id="KW-0175">Coiled coil</keyword>
<dbReference type="AlphaFoldDB" id="T5AC13"/>
<dbReference type="OrthoDB" id="5427134at2759"/>
<organism evidence="3 4">
    <name type="scientific">Ophiocordyceps sinensis (strain Co18 / CGMCC 3.14243)</name>
    <name type="common">Yarsagumba caterpillar fungus</name>
    <name type="synonym">Hirsutella sinensis</name>
    <dbReference type="NCBI Taxonomy" id="911162"/>
    <lineage>
        <taxon>Eukaryota</taxon>
        <taxon>Fungi</taxon>
        <taxon>Dikarya</taxon>
        <taxon>Ascomycota</taxon>
        <taxon>Pezizomycotina</taxon>
        <taxon>Sordariomycetes</taxon>
        <taxon>Hypocreomycetidae</taxon>
        <taxon>Hypocreales</taxon>
        <taxon>Ophiocordycipitaceae</taxon>
        <taxon>Ophiocordyceps</taxon>
    </lineage>
</organism>
<dbReference type="eggNOG" id="ENOG502RYPA">
    <property type="taxonomic scope" value="Eukaryota"/>
</dbReference>
<dbReference type="EMBL" id="KE653391">
    <property type="protein sequence ID" value="EQK99372.1"/>
    <property type="molecule type" value="Genomic_DNA"/>
</dbReference>
<evidence type="ECO:0000313" key="3">
    <source>
        <dbReference type="EMBL" id="EQK99372.1"/>
    </source>
</evidence>
<feature type="compositionally biased region" description="Low complexity" evidence="2">
    <location>
        <begin position="710"/>
        <end position="726"/>
    </location>
</feature>
<feature type="region of interest" description="Disordered" evidence="2">
    <location>
        <begin position="254"/>
        <end position="279"/>
    </location>
</feature>
<feature type="compositionally biased region" description="Acidic residues" evidence="2">
    <location>
        <begin position="897"/>
        <end position="909"/>
    </location>
</feature>
<accession>T5AC13</accession>
<feature type="compositionally biased region" description="Low complexity" evidence="2">
    <location>
        <begin position="910"/>
        <end position="922"/>
    </location>
</feature>
<gene>
    <name evidence="3" type="ORF">OCS_04913</name>
</gene>